<accession>A0ABR9BB13</accession>
<evidence type="ECO:0000313" key="10">
    <source>
        <dbReference type="Proteomes" id="UP000603602"/>
    </source>
</evidence>
<evidence type="ECO:0000256" key="1">
    <source>
        <dbReference type="ARBA" id="ARBA00004651"/>
    </source>
</evidence>
<feature type="domain" description="ABC transmembrane type-1" evidence="8">
    <location>
        <begin position="63"/>
        <end position="245"/>
    </location>
</feature>
<evidence type="ECO:0000313" key="9">
    <source>
        <dbReference type="EMBL" id="MBD8502670.1"/>
    </source>
</evidence>
<feature type="transmembrane region" description="Helical" evidence="7">
    <location>
        <begin position="70"/>
        <end position="90"/>
    </location>
</feature>
<gene>
    <name evidence="9" type="ORF">IFO67_07205</name>
</gene>
<evidence type="ECO:0000256" key="7">
    <source>
        <dbReference type="RuleBase" id="RU363032"/>
    </source>
</evidence>
<proteinExistence type="inferred from homology"/>
<comment type="caution">
    <text evidence="9">The sequence shown here is derived from an EMBL/GenBank/DDBJ whole genome shotgun (WGS) entry which is preliminary data.</text>
</comment>
<dbReference type="Gene3D" id="1.10.3720.10">
    <property type="entry name" value="MetI-like"/>
    <property type="match status" value="1"/>
</dbReference>
<protein>
    <submittedName>
        <fullName evidence="9">ABC transporter permease subunit</fullName>
    </submittedName>
</protein>
<feature type="transmembrane region" description="Helical" evidence="7">
    <location>
        <begin position="178"/>
        <end position="202"/>
    </location>
</feature>
<dbReference type="SUPFAM" id="SSF161098">
    <property type="entry name" value="MetI-like"/>
    <property type="match status" value="1"/>
</dbReference>
<name>A0ABR9BB13_9RHOO</name>
<evidence type="ECO:0000256" key="6">
    <source>
        <dbReference type="ARBA" id="ARBA00023136"/>
    </source>
</evidence>
<sequence length="256" mass="27588">MNGAPALAAAPPTPWLRGVSLAVFLGAWALVAVVTESRVLPTPWAVAASMGEHLAHGTLLADLGITLTRVAVAFVLAMAAGIALGMLMGARERVNQLLDGGLILFLNLPALVVIILCYVWFGLNETAAILAVAVNKIPNVVVVMREGTRAAGRELLQVAQVFHVPPLRRFLVFFLPQLYPYIMAAARNGIALIWKIVLVVELLGRSDGVGFQLSVFFQLFDIAGILAYTLAFVAVMLTIEMAVLAPLERRLTRWRA</sequence>
<dbReference type="PROSITE" id="PS50928">
    <property type="entry name" value="ABC_TM1"/>
    <property type="match status" value="1"/>
</dbReference>
<dbReference type="EMBL" id="JACYTO010000001">
    <property type="protein sequence ID" value="MBD8502670.1"/>
    <property type="molecule type" value="Genomic_DNA"/>
</dbReference>
<keyword evidence="4 7" id="KW-0812">Transmembrane</keyword>
<dbReference type="Pfam" id="PF00528">
    <property type="entry name" value="BPD_transp_1"/>
    <property type="match status" value="1"/>
</dbReference>
<comment type="subcellular location">
    <subcellularLocation>
        <location evidence="1 7">Cell membrane</location>
        <topology evidence="1 7">Multi-pass membrane protein</topology>
    </subcellularLocation>
</comment>
<dbReference type="InterPro" id="IPR035906">
    <property type="entry name" value="MetI-like_sf"/>
</dbReference>
<comment type="similarity">
    <text evidence="7">Belongs to the binding-protein-dependent transport system permease family.</text>
</comment>
<feature type="transmembrane region" description="Helical" evidence="7">
    <location>
        <begin position="15"/>
        <end position="34"/>
    </location>
</feature>
<reference evidence="10" key="1">
    <citation type="submission" date="2023-07" db="EMBL/GenBank/DDBJ databases">
        <title>Thauera sp. CAU 1555 isolated from sand of Yaerae Beach.</title>
        <authorList>
            <person name="Kim W."/>
        </authorList>
    </citation>
    <scope>NUCLEOTIDE SEQUENCE [LARGE SCALE GENOMIC DNA]</scope>
    <source>
        <strain evidence="10">CAU 1555</strain>
    </source>
</reference>
<keyword evidence="5 7" id="KW-1133">Transmembrane helix</keyword>
<evidence type="ECO:0000256" key="2">
    <source>
        <dbReference type="ARBA" id="ARBA00022448"/>
    </source>
</evidence>
<feature type="transmembrane region" description="Helical" evidence="7">
    <location>
        <begin position="102"/>
        <end position="121"/>
    </location>
</feature>
<dbReference type="RefSeq" id="WP_187717433.1">
    <property type="nucleotide sequence ID" value="NZ_JACTAH010000001.1"/>
</dbReference>
<dbReference type="PANTHER" id="PTHR30151">
    <property type="entry name" value="ALKANE SULFONATE ABC TRANSPORTER-RELATED, MEMBRANE SUBUNIT"/>
    <property type="match status" value="1"/>
</dbReference>
<organism evidence="9 10">
    <name type="scientific">Thauera sedimentorum</name>
    <dbReference type="NCBI Taxonomy" id="2767595"/>
    <lineage>
        <taxon>Bacteria</taxon>
        <taxon>Pseudomonadati</taxon>
        <taxon>Pseudomonadota</taxon>
        <taxon>Betaproteobacteria</taxon>
        <taxon>Rhodocyclales</taxon>
        <taxon>Zoogloeaceae</taxon>
        <taxon>Thauera</taxon>
    </lineage>
</organism>
<dbReference type="Proteomes" id="UP000603602">
    <property type="component" value="Unassembled WGS sequence"/>
</dbReference>
<keyword evidence="2 7" id="KW-0813">Transport</keyword>
<dbReference type="CDD" id="cd06261">
    <property type="entry name" value="TM_PBP2"/>
    <property type="match status" value="1"/>
</dbReference>
<feature type="transmembrane region" description="Helical" evidence="7">
    <location>
        <begin position="222"/>
        <end position="247"/>
    </location>
</feature>
<dbReference type="InterPro" id="IPR000515">
    <property type="entry name" value="MetI-like"/>
</dbReference>
<evidence type="ECO:0000256" key="4">
    <source>
        <dbReference type="ARBA" id="ARBA00022692"/>
    </source>
</evidence>
<evidence type="ECO:0000256" key="3">
    <source>
        <dbReference type="ARBA" id="ARBA00022475"/>
    </source>
</evidence>
<evidence type="ECO:0000256" key="5">
    <source>
        <dbReference type="ARBA" id="ARBA00022989"/>
    </source>
</evidence>
<keyword evidence="6 7" id="KW-0472">Membrane</keyword>
<evidence type="ECO:0000259" key="8">
    <source>
        <dbReference type="PROSITE" id="PS50928"/>
    </source>
</evidence>
<feature type="transmembrane region" description="Helical" evidence="7">
    <location>
        <begin position="127"/>
        <end position="144"/>
    </location>
</feature>
<dbReference type="PANTHER" id="PTHR30151:SF38">
    <property type="entry name" value="ALIPHATIC SULFONATES TRANSPORT PERMEASE PROTEIN SSUC-RELATED"/>
    <property type="match status" value="1"/>
</dbReference>
<keyword evidence="10" id="KW-1185">Reference proteome</keyword>
<keyword evidence="3" id="KW-1003">Cell membrane</keyword>